<dbReference type="WBParaSite" id="PgR018_g139_t02">
    <property type="protein sequence ID" value="PgR018_g139_t02"/>
    <property type="gene ID" value="PgR018_g139"/>
</dbReference>
<dbReference type="Gene3D" id="3.90.1600.10">
    <property type="entry name" value="Palm domain of DNA polymerase"/>
    <property type="match status" value="1"/>
</dbReference>
<keyword evidence="4 15" id="KW-0808">Transferase</keyword>
<comment type="catalytic activity">
    <reaction evidence="15">
        <text>DNA(n) + a 2'-deoxyribonucleoside 5'-triphosphate = DNA(n+1) + diphosphate</text>
        <dbReference type="Rhea" id="RHEA:22508"/>
        <dbReference type="Rhea" id="RHEA-COMP:17339"/>
        <dbReference type="Rhea" id="RHEA-COMP:17340"/>
        <dbReference type="ChEBI" id="CHEBI:33019"/>
        <dbReference type="ChEBI" id="CHEBI:61560"/>
        <dbReference type="ChEBI" id="CHEBI:173112"/>
        <dbReference type="EC" id="2.7.7.7"/>
    </reaction>
</comment>
<evidence type="ECO:0000256" key="14">
    <source>
        <dbReference type="ARBA" id="ARBA00023242"/>
    </source>
</evidence>
<dbReference type="InterPro" id="IPR013697">
    <property type="entry name" value="DNA_pol_e_suA_C"/>
</dbReference>
<evidence type="ECO:0000256" key="15">
    <source>
        <dbReference type="RuleBase" id="RU365029"/>
    </source>
</evidence>
<dbReference type="GO" id="GO:0045004">
    <property type="term" value="P:DNA replication proofreading"/>
    <property type="evidence" value="ECO:0007669"/>
    <property type="project" value="TreeGrafter"/>
</dbReference>
<dbReference type="FunFam" id="3.90.1600.10:FF:000006">
    <property type="entry name" value="DNA polymerase epsilon catalytic subunit"/>
    <property type="match status" value="1"/>
</dbReference>
<comment type="function">
    <text evidence="15">DNA polymerase II participates in chromosomal DNA replication.</text>
</comment>
<dbReference type="GO" id="GO:0006272">
    <property type="term" value="P:leading strand elongation"/>
    <property type="evidence" value="ECO:0007669"/>
    <property type="project" value="TreeGrafter"/>
</dbReference>
<dbReference type="EC" id="2.7.7.7" evidence="15"/>
<evidence type="ECO:0000256" key="11">
    <source>
        <dbReference type="ARBA" id="ARBA00023004"/>
    </source>
</evidence>
<dbReference type="GO" id="GO:0008310">
    <property type="term" value="F:single-stranded DNA 3'-5' DNA exonuclease activity"/>
    <property type="evidence" value="ECO:0007669"/>
    <property type="project" value="TreeGrafter"/>
</dbReference>
<evidence type="ECO:0000256" key="7">
    <source>
        <dbReference type="ARBA" id="ARBA00022723"/>
    </source>
</evidence>
<organism evidence="17 18">
    <name type="scientific">Parascaris univalens</name>
    <name type="common">Nematode worm</name>
    <dbReference type="NCBI Taxonomy" id="6257"/>
    <lineage>
        <taxon>Eukaryota</taxon>
        <taxon>Metazoa</taxon>
        <taxon>Ecdysozoa</taxon>
        <taxon>Nematoda</taxon>
        <taxon>Chromadorea</taxon>
        <taxon>Rhabditida</taxon>
        <taxon>Spirurina</taxon>
        <taxon>Ascaridomorpha</taxon>
        <taxon>Ascaridoidea</taxon>
        <taxon>Ascarididae</taxon>
        <taxon>Parascaris</taxon>
    </lineage>
</organism>
<reference evidence="18" key="1">
    <citation type="submission" date="2022-11" db="UniProtKB">
        <authorList>
            <consortium name="WormBaseParasite"/>
        </authorList>
    </citation>
    <scope>IDENTIFICATION</scope>
</reference>
<dbReference type="SMART" id="SM01159">
    <property type="entry name" value="DUF1744"/>
    <property type="match status" value="1"/>
</dbReference>
<evidence type="ECO:0000256" key="3">
    <source>
        <dbReference type="ARBA" id="ARBA00022485"/>
    </source>
</evidence>
<dbReference type="PANTHER" id="PTHR10670:SF0">
    <property type="entry name" value="DNA POLYMERASE EPSILON CATALYTIC SUBUNIT A"/>
    <property type="match status" value="1"/>
</dbReference>
<dbReference type="GO" id="GO:0000166">
    <property type="term" value="F:nucleotide binding"/>
    <property type="evidence" value="ECO:0007669"/>
    <property type="project" value="InterPro"/>
</dbReference>
<dbReference type="InterPro" id="IPR036397">
    <property type="entry name" value="RNaseH_sf"/>
</dbReference>
<dbReference type="InterPro" id="IPR029703">
    <property type="entry name" value="POL2"/>
</dbReference>
<dbReference type="Pfam" id="PF23250">
    <property type="entry name" value="zf_DPOE_2"/>
    <property type="match status" value="1"/>
</dbReference>
<evidence type="ECO:0000256" key="1">
    <source>
        <dbReference type="ARBA" id="ARBA00004123"/>
    </source>
</evidence>
<dbReference type="InterPro" id="IPR043502">
    <property type="entry name" value="DNA/RNA_pol_sf"/>
</dbReference>
<dbReference type="FunFam" id="3.30.420.10:FF:000010">
    <property type="entry name" value="DNA polymerase epsilon catalytic subunit"/>
    <property type="match status" value="1"/>
</dbReference>
<dbReference type="InterPro" id="IPR042087">
    <property type="entry name" value="DNA_pol_B_thumb"/>
</dbReference>
<dbReference type="Pfam" id="PF03104">
    <property type="entry name" value="DNA_pol_B_exo1"/>
    <property type="match status" value="1"/>
</dbReference>
<dbReference type="InterPro" id="IPR054475">
    <property type="entry name" value="Znf-DPOE"/>
</dbReference>
<comment type="cofactor">
    <cofactor evidence="15">
        <name>[4Fe-4S] cluster</name>
        <dbReference type="ChEBI" id="CHEBI:49883"/>
    </cofactor>
</comment>
<keyword evidence="7 15" id="KW-0479">Metal-binding</keyword>
<dbReference type="GO" id="GO:0006287">
    <property type="term" value="P:base-excision repair, gap-filling"/>
    <property type="evidence" value="ECO:0007669"/>
    <property type="project" value="TreeGrafter"/>
</dbReference>
<comment type="subcellular location">
    <subcellularLocation>
        <location evidence="1 15">Nucleus</location>
    </subcellularLocation>
</comment>
<evidence type="ECO:0000256" key="12">
    <source>
        <dbReference type="ARBA" id="ARBA00023014"/>
    </source>
</evidence>
<keyword evidence="10 15" id="KW-0239">DNA-directed DNA polymerase</keyword>
<keyword evidence="6 15" id="KW-0235">DNA replication</keyword>
<evidence type="ECO:0000256" key="4">
    <source>
        <dbReference type="ARBA" id="ARBA00022679"/>
    </source>
</evidence>
<evidence type="ECO:0000256" key="13">
    <source>
        <dbReference type="ARBA" id="ARBA00023125"/>
    </source>
</evidence>
<comment type="similarity">
    <text evidence="2 15">Belongs to the DNA polymerase type-B family.</text>
</comment>
<keyword evidence="9 15" id="KW-0862">Zinc</keyword>
<dbReference type="SMART" id="SM00486">
    <property type="entry name" value="POLBc"/>
    <property type="match status" value="1"/>
</dbReference>
<dbReference type="GO" id="GO:0008622">
    <property type="term" value="C:epsilon DNA polymerase complex"/>
    <property type="evidence" value="ECO:0007669"/>
    <property type="project" value="InterPro"/>
</dbReference>
<dbReference type="Gene3D" id="3.30.342.10">
    <property type="entry name" value="DNA Polymerase, chain B, domain 1"/>
    <property type="match status" value="1"/>
</dbReference>
<dbReference type="Gene3D" id="3.30.420.10">
    <property type="entry name" value="Ribonuclease H-like superfamily/Ribonuclease H"/>
    <property type="match status" value="1"/>
</dbReference>
<evidence type="ECO:0000256" key="8">
    <source>
        <dbReference type="ARBA" id="ARBA00022771"/>
    </source>
</evidence>
<dbReference type="SUPFAM" id="SSF56672">
    <property type="entry name" value="DNA/RNA polymerases"/>
    <property type="match status" value="1"/>
</dbReference>
<accession>A0A915AX51</accession>
<dbReference type="CDD" id="cd05779">
    <property type="entry name" value="DNA_polB_epsilon_exo"/>
    <property type="match status" value="1"/>
</dbReference>
<dbReference type="GO" id="GO:0003677">
    <property type="term" value="F:DNA binding"/>
    <property type="evidence" value="ECO:0007669"/>
    <property type="project" value="UniProtKB-KW"/>
</dbReference>
<keyword evidence="11 15" id="KW-0408">Iron</keyword>
<evidence type="ECO:0000256" key="9">
    <source>
        <dbReference type="ARBA" id="ARBA00022833"/>
    </source>
</evidence>
<feature type="domain" description="DNA polymerase epsilon catalytic subunit A C-terminal" evidence="16">
    <location>
        <begin position="1468"/>
        <end position="1871"/>
    </location>
</feature>
<evidence type="ECO:0000259" key="16">
    <source>
        <dbReference type="SMART" id="SM01159"/>
    </source>
</evidence>
<dbReference type="GO" id="GO:0008270">
    <property type="term" value="F:zinc ion binding"/>
    <property type="evidence" value="ECO:0007669"/>
    <property type="project" value="UniProtKB-KW"/>
</dbReference>
<evidence type="ECO:0000313" key="18">
    <source>
        <dbReference type="WBParaSite" id="PgR018_g139_t02"/>
    </source>
</evidence>
<keyword evidence="8 15" id="KW-0863">Zinc-finger</keyword>
<dbReference type="InterPro" id="IPR006133">
    <property type="entry name" value="DNA-dir_DNA_pol_B_exonuc"/>
</dbReference>
<dbReference type="InterPro" id="IPR012337">
    <property type="entry name" value="RNaseH-like_sf"/>
</dbReference>
<protein>
    <recommendedName>
        <fullName evidence="15">DNA polymerase epsilon catalytic subunit</fullName>
        <ecNumber evidence="15">2.7.7.7</ecNumber>
    </recommendedName>
</protein>
<dbReference type="FunFam" id="1.10.287.690:FF:000005">
    <property type="entry name" value="DNA polymerase epsilon catalytic subunit"/>
    <property type="match status" value="1"/>
</dbReference>
<dbReference type="PANTHER" id="PTHR10670">
    <property type="entry name" value="DNA POLYMERASE EPSILON CATALYTIC SUBUNIT A"/>
    <property type="match status" value="1"/>
</dbReference>
<dbReference type="GO" id="GO:0051539">
    <property type="term" value="F:4 iron, 4 sulfur cluster binding"/>
    <property type="evidence" value="ECO:0007669"/>
    <property type="project" value="UniProtKB-KW"/>
</dbReference>
<evidence type="ECO:0000256" key="5">
    <source>
        <dbReference type="ARBA" id="ARBA00022695"/>
    </source>
</evidence>
<evidence type="ECO:0000256" key="2">
    <source>
        <dbReference type="ARBA" id="ARBA00005755"/>
    </source>
</evidence>
<dbReference type="Pfam" id="PF22912">
    <property type="entry name" value="zf-DPOE"/>
    <property type="match status" value="1"/>
</dbReference>
<dbReference type="Proteomes" id="UP000887569">
    <property type="component" value="Unplaced"/>
</dbReference>
<keyword evidence="3 15" id="KW-0004">4Fe-4S</keyword>
<keyword evidence="17" id="KW-1185">Reference proteome</keyword>
<keyword evidence="5 15" id="KW-0548">Nucleotidyltransferase</keyword>
<dbReference type="GO" id="GO:0000278">
    <property type="term" value="P:mitotic cell cycle"/>
    <property type="evidence" value="ECO:0007669"/>
    <property type="project" value="TreeGrafter"/>
</dbReference>
<dbReference type="InterPro" id="IPR023211">
    <property type="entry name" value="DNA_pol_palm_dom_sf"/>
</dbReference>
<proteinExistence type="inferred from homology"/>
<dbReference type="Gene3D" id="1.10.132.60">
    <property type="entry name" value="DNA polymerase family B, C-terminal domain"/>
    <property type="match status" value="1"/>
</dbReference>
<evidence type="ECO:0000313" key="17">
    <source>
        <dbReference type="Proteomes" id="UP000887569"/>
    </source>
</evidence>
<evidence type="ECO:0000256" key="10">
    <source>
        <dbReference type="ARBA" id="ARBA00022932"/>
    </source>
</evidence>
<dbReference type="GO" id="GO:0006297">
    <property type="term" value="P:nucleotide-excision repair, DNA gap filling"/>
    <property type="evidence" value="ECO:0007669"/>
    <property type="project" value="TreeGrafter"/>
</dbReference>
<keyword evidence="13 15" id="KW-0238">DNA-binding</keyword>
<dbReference type="InterPro" id="IPR055191">
    <property type="entry name" value="POL2_thumb"/>
</dbReference>
<dbReference type="Pfam" id="PF22634">
    <property type="entry name" value="POL2_thumb"/>
    <property type="match status" value="1"/>
</dbReference>
<dbReference type="FunFam" id="1.10.132.60:FF:000003">
    <property type="entry name" value="DNA polymerase epsilon catalytic subunit"/>
    <property type="match status" value="1"/>
</dbReference>
<dbReference type="SUPFAM" id="SSF53098">
    <property type="entry name" value="Ribonuclease H-like"/>
    <property type="match status" value="1"/>
</dbReference>
<sequence length="2182" mass="248167">MDSAAANESNYEQRLDQIRATEAIDRKFGYHRYTESEVRNAWLINVQPSEMAEEQSKVIISVCDFYFIEEDGQRFKVSYPFRPYLYLGTLPSHEHQVSSYLLKKYAGIITTEVVEKEDLDLKNHLAGLKRTFIKITFPSMNELQKLKRDISGTIRKNQEREKNSTSYTTLLSRHLGSDKLSADDGEVMENVIDIREHDVPYETRVCIDEKIFVGVWYEVVGRDVNRKPSMRRHPTLIDQPDPVVLAYDIEVTKLPLKFPDSAFDEIMMISYMIDARGFLIVNRMIVSDNVEDFEYTPKAEYKGKFEIFNMENEAATIRCFFDHIIRVRPSIFVTYNGDCFDWPFLEARAAVHGFDIRAEIGFAKDSAGEYKSTNAVHMDVFKWVKRDSYLPVGSQNLKACTKAKLRYDPVELDPEQMCAMAREQPQTLANYSVSDAVATYYLYMKYVHPFIFALCTIIPLGPDNVLRKGSGTLCEALLMVEAFHNNIIFPNKQVQTGNKYTADGHVIESETYVGGHVEALESGVFRADLPERFRIVPSTILMLQASVKKTLEDALTFECGVKMDEVTDFDAICEEVVQQMDDFIRRPMRIENPKIYHLDVGAMYPNIILTNRLQPPAVVTEEDCIACIHNTADAKCKRTMRWEWRGEIMPATKGEYERILQQLENEKFGKPPKPFHALSRDQQILTEKKRVQDFCKRAYGRTHITRNEYRETTICQRENGFYVDTVRAFRDRRYQYKALLKKAKSVLSEVQEDDVSALKSAQGRVVLYESLQLAHKCILNSFYGYVMRKGSRWFSMEMAGIVCHTGANIITEARRLVEQIGRPLELDTDGIWCLIPASFPENISFTLRDPKKKSVTVSYPGAILNALVRDKFTNEQYHSFQSDGSYKITSENSILFEVDGPYLAMILPASKEEGKKLKKRYAVFNFDGSLAELKGFEVKRRGELAMIKYFQTCVFKAFLVGKNHYEAYQNVAKEADYWLDILFSKGADLSDSEVFDLISENRSMSKKLDDYGAQKSTSISTAKRLAEFLGDDVVKDAGLACRFIISRKPIGAPVTERAIPLAIFQAAPAVAAHFLRKWTRDSEITKDNIDVRKIIDWEYYIERVGGTIQKIVTIPAALQNVPNPVPRIPFPDWLEGRRRRRANDHKQPKITDMFKPVASNIAESQFGVEDICEGGAVNGSTETADNPICDNTVILRKRARDSEVEGIASSGNEQQQLKRFRTEELPVERKTITGDGVVAWIRYLKARWKWQKGRQRKALSTPSSRGLNTLQSMVESNRRTMRETYWQLLQLSESFSRGILTMWVIVNGRMLRMNLHVPRIFYVNDRENKEAQGTLVKKMLPRMKPVINLYRYSVNESRFQSSLNVLNRELCAMRVEGIYESQVPIEFRALLELGCCCKLKSDNFSTSASTFVELDQLETVYEAEYLPERSIRSAFYYEHRQDRRSVIAVMNTAANDAIIVGVNADFPNVNAIYANEKALLEGTAAASLLERKPMLNFNTFQCSTNREAERIVNKYVRGIRELDTQPMFMTVQTNETSTELVKRIPALGDLPLVRIHSVEPSNLLSVLDWQRIVVRRIIKHYFNSFIYLHDYVEVSRYLRIPLGNIPADLSLFAADLFYARNLCRHGYVLWASPTSRPDLGGKELDDCRIGADWNSLCVSEQPVAIVNHSRLCTEVCVELELGALAVSALVHGARIAEAEGGSGSVGFLSSASLSADALFGRVRTIANYDEAAAVSGALKVLRLMLQDCVKDIHTNSNPIADQLIVNIYRWIHTSRALLYEPAIARAADMLVTKLCLLLVAEINRMGGEVLCASQLRLVVCTKRGSMQFAQAFVSTLISTLRRNPLFAALYIAPVNYWNVLLWMNTQNYVGIKFGGDNEEDHMTSKLSMANLLPEAAACKETFMQIIVGYISMVGTKAKSEVNSESLIRYREELIENELSERLFCVISKVAAYKEDISIPERTSSREPLGNAPLQLAKCILHFLALDAPLARTIEKLRSQLLRLLGYGESAKEAIWEPMCVCCTLSQVFCEACNQFSDLDACEEDAWNCVSCRKPLLTEAIEHLLVERVNQLMIAYSLQDFKCVKCGSIRKDSLVQNCECSGRFEGLVSESEFRFNMRIFARIGARRGLTLLSEACEWIQKCLHSSDDQAVVVIVYLTYGGYRSFDHFSVVFTQLGTPVLSGV</sequence>
<dbReference type="GO" id="GO:0003887">
    <property type="term" value="F:DNA-directed DNA polymerase activity"/>
    <property type="evidence" value="ECO:0007669"/>
    <property type="project" value="UniProtKB-KW"/>
</dbReference>
<name>A0A915AX51_PARUN</name>
<keyword evidence="14 15" id="KW-0539">Nucleus</keyword>
<dbReference type="InterPro" id="IPR006172">
    <property type="entry name" value="DNA-dir_DNA_pol_B"/>
</dbReference>
<dbReference type="Pfam" id="PF08490">
    <property type="entry name" value="DUF1744"/>
    <property type="match status" value="1"/>
</dbReference>
<keyword evidence="12 15" id="KW-0411">Iron-sulfur</keyword>
<dbReference type="CDD" id="cd05535">
    <property type="entry name" value="POLBc_epsilon"/>
    <property type="match status" value="1"/>
</dbReference>
<evidence type="ECO:0000256" key="6">
    <source>
        <dbReference type="ARBA" id="ARBA00022705"/>
    </source>
</evidence>